<accession>A0A923MJX4</accession>
<evidence type="ECO:0000256" key="1">
    <source>
        <dbReference type="ARBA" id="ARBA00022737"/>
    </source>
</evidence>
<dbReference type="PANTHER" id="PTHR32305:SF15">
    <property type="entry name" value="PROTEIN RHSA-RELATED"/>
    <property type="match status" value="1"/>
</dbReference>
<dbReference type="InterPro" id="IPR056823">
    <property type="entry name" value="TEN-like_YD-shell"/>
</dbReference>
<feature type="domain" description="Teneurin-like YD-shell" evidence="2">
    <location>
        <begin position="7"/>
        <end position="144"/>
    </location>
</feature>
<dbReference type="Gene3D" id="2.180.10.10">
    <property type="entry name" value="RHS repeat-associated core"/>
    <property type="match status" value="1"/>
</dbReference>
<dbReference type="Proteomes" id="UP000620327">
    <property type="component" value="Unassembled WGS sequence"/>
</dbReference>
<evidence type="ECO:0000259" key="2">
    <source>
        <dbReference type="Pfam" id="PF25023"/>
    </source>
</evidence>
<organism evidence="3 4">
    <name type="scientific">Dysosmobacter segnis</name>
    <dbReference type="NCBI Taxonomy" id="2763042"/>
    <lineage>
        <taxon>Bacteria</taxon>
        <taxon>Bacillati</taxon>
        <taxon>Bacillota</taxon>
        <taxon>Clostridia</taxon>
        <taxon>Eubacteriales</taxon>
        <taxon>Oscillospiraceae</taxon>
        <taxon>Dysosmobacter</taxon>
    </lineage>
</organism>
<dbReference type="AlphaFoldDB" id="A0A923MJX4"/>
<name>A0A923MJX4_9FIRM</name>
<gene>
    <name evidence="3" type="ORF">H8Z83_17615</name>
</gene>
<dbReference type="Pfam" id="PF25023">
    <property type="entry name" value="TEN_YD-shell"/>
    <property type="match status" value="1"/>
</dbReference>
<protein>
    <submittedName>
        <fullName evidence="3">RHS repeat protein</fullName>
    </submittedName>
</protein>
<dbReference type="PANTHER" id="PTHR32305">
    <property type="match status" value="1"/>
</dbReference>
<dbReference type="NCBIfam" id="TIGR01643">
    <property type="entry name" value="YD_repeat_2x"/>
    <property type="match status" value="5"/>
</dbReference>
<evidence type="ECO:0000313" key="4">
    <source>
        <dbReference type="Proteomes" id="UP000620327"/>
    </source>
</evidence>
<dbReference type="InterPro" id="IPR050708">
    <property type="entry name" value="T6SS_VgrG/RHS"/>
</dbReference>
<comment type="caution">
    <text evidence="3">The sequence shown here is derived from an EMBL/GenBank/DDBJ whole genome shotgun (WGS) entry which is preliminary data.</text>
</comment>
<dbReference type="RefSeq" id="WP_187016253.1">
    <property type="nucleotide sequence ID" value="NZ_JACOQI010000032.1"/>
</dbReference>
<dbReference type="InterPro" id="IPR006530">
    <property type="entry name" value="YD"/>
</dbReference>
<reference evidence="3" key="1">
    <citation type="submission" date="2020-08" db="EMBL/GenBank/DDBJ databases">
        <title>Genome public.</title>
        <authorList>
            <person name="Liu C."/>
            <person name="Sun Q."/>
        </authorList>
    </citation>
    <scope>NUCLEOTIDE SEQUENCE</scope>
    <source>
        <strain evidence="3">BX15</strain>
    </source>
</reference>
<keyword evidence="1" id="KW-0677">Repeat</keyword>
<dbReference type="EMBL" id="JACOQI010000032">
    <property type="protein sequence ID" value="MBC5772107.1"/>
    <property type="molecule type" value="Genomic_DNA"/>
</dbReference>
<sequence>MTDAEGYVTTFTYDAMDRVVTMTDAKGGVTRYTYTDHGEVATKTDAEGYVTSYEYDGNGNLVSKTDPDGYTTEYTYNALDLATKINYNDAKEVSYRYNKTGDLVSMTDWLGTTTFELDLLHQMTAATDHAGKRVEYTYDGVGNQTSIKMIWRSFATLKKLPLLLY</sequence>
<proteinExistence type="predicted"/>
<keyword evidence="4" id="KW-1185">Reference proteome</keyword>
<evidence type="ECO:0000313" key="3">
    <source>
        <dbReference type="EMBL" id="MBC5772107.1"/>
    </source>
</evidence>